<dbReference type="InterPro" id="IPR050272">
    <property type="entry name" value="Isochorismatase-like_hydrls"/>
</dbReference>
<dbReference type="OrthoDB" id="257098at2"/>
<dbReference type="EMBL" id="QJVJ01000007">
    <property type="protein sequence ID" value="PYI53491.1"/>
    <property type="molecule type" value="Genomic_DNA"/>
</dbReference>
<dbReference type="Proteomes" id="UP000247476">
    <property type="component" value="Unassembled WGS sequence"/>
</dbReference>
<keyword evidence="2 4" id="KW-0378">Hydrolase</keyword>
<sequence length="182" mass="20034">MNTALLLVDIQNDYFQGGRNELVGADIALARAQEALSLFRDKRLPVVHVQCVLLEENATFFLPDTEGIGIHERVSPQSDENVIVKHTPDSFFQTELQSHLESLQVKRLVVGGMMSHICIDSTVRAAHRLGYEVVLLGDACATKDLVWNDTVIPANTVHDTFMASLDGTFAQVTNTAGLNDMI</sequence>
<comment type="caution">
    <text evidence="4">The sequence shown here is derived from an EMBL/GenBank/DDBJ whole genome shotgun (WGS) entry which is preliminary data.</text>
</comment>
<keyword evidence="5" id="KW-1185">Reference proteome</keyword>
<dbReference type="CDD" id="cd01014">
    <property type="entry name" value="nicotinamidase_related"/>
    <property type="match status" value="1"/>
</dbReference>
<feature type="domain" description="Isochorismatase-like" evidence="3">
    <location>
        <begin position="3"/>
        <end position="176"/>
    </location>
</feature>
<dbReference type="InterPro" id="IPR000868">
    <property type="entry name" value="Isochorismatase-like_dom"/>
</dbReference>
<evidence type="ECO:0000313" key="5">
    <source>
        <dbReference type="Proteomes" id="UP000247476"/>
    </source>
</evidence>
<proteinExistence type="inferred from homology"/>
<dbReference type="Pfam" id="PF00857">
    <property type="entry name" value="Isochorismatase"/>
    <property type="match status" value="1"/>
</dbReference>
<accession>A0A2V5K2T7</accession>
<evidence type="ECO:0000256" key="1">
    <source>
        <dbReference type="ARBA" id="ARBA00006336"/>
    </source>
</evidence>
<gene>
    <name evidence="4" type="ORF">DLM86_17125</name>
</gene>
<evidence type="ECO:0000313" key="4">
    <source>
        <dbReference type="EMBL" id="PYI53491.1"/>
    </source>
</evidence>
<reference evidence="4 5" key="1">
    <citation type="submission" date="2018-05" db="EMBL/GenBank/DDBJ databases">
        <title>Paenibacillus flagellatus sp. nov., isolated from selenium mineral soil.</title>
        <authorList>
            <person name="Dai X."/>
        </authorList>
    </citation>
    <scope>NUCLEOTIDE SEQUENCE [LARGE SCALE GENOMIC DNA]</scope>
    <source>
        <strain evidence="4 5">DXL2</strain>
    </source>
</reference>
<name>A0A2V5K2T7_9BACL</name>
<dbReference type="RefSeq" id="WP_110841262.1">
    <property type="nucleotide sequence ID" value="NZ_QJVJ01000007.1"/>
</dbReference>
<dbReference type="PANTHER" id="PTHR43540">
    <property type="entry name" value="PEROXYUREIDOACRYLATE/UREIDOACRYLATE AMIDOHYDROLASE-RELATED"/>
    <property type="match status" value="1"/>
</dbReference>
<evidence type="ECO:0000256" key="2">
    <source>
        <dbReference type="ARBA" id="ARBA00022801"/>
    </source>
</evidence>
<dbReference type="Gene3D" id="3.40.50.850">
    <property type="entry name" value="Isochorismatase-like"/>
    <property type="match status" value="1"/>
</dbReference>
<dbReference type="GO" id="GO:0016787">
    <property type="term" value="F:hydrolase activity"/>
    <property type="evidence" value="ECO:0007669"/>
    <property type="project" value="UniProtKB-KW"/>
</dbReference>
<dbReference type="PANTHER" id="PTHR43540:SF1">
    <property type="entry name" value="ISOCHORISMATASE HYDROLASE"/>
    <property type="match status" value="1"/>
</dbReference>
<protein>
    <submittedName>
        <fullName evidence="4">Cysteine hydrolase</fullName>
    </submittedName>
</protein>
<dbReference type="AlphaFoldDB" id="A0A2V5K2T7"/>
<dbReference type="SUPFAM" id="SSF52499">
    <property type="entry name" value="Isochorismatase-like hydrolases"/>
    <property type="match status" value="1"/>
</dbReference>
<evidence type="ECO:0000259" key="3">
    <source>
        <dbReference type="Pfam" id="PF00857"/>
    </source>
</evidence>
<comment type="similarity">
    <text evidence="1">Belongs to the isochorismatase family.</text>
</comment>
<dbReference type="InterPro" id="IPR036380">
    <property type="entry name" value="Isochorismatase-like_sf"/>
</dbReference>
<organism evidence="4 5">
    <name type="scientific">Paenibacillus flagellatus</name>
    <dbReference type="NCBI Taxonomy" id="2211139"/>
    <lineage>
        <taxon>Bacteria</taxon>
        <taxon>Bacillati</taxon>
        <taxon>Bacillota</taxon>
        <taxon>Bacilli</taxon>
        <taxon>Bacillales</taxon>
        <taxon>Paenibacillaceae</taxon>
        <taxon>Paenibacillus</taxon>
    </lineage>
</organism>